<gene>
    <name evidence="1" type="ORF">SCUD_LOCUS22892</name>
</gene>
<evidence type="ECO:0000313" key="1">
    <source>
        <dbReference type="EMBL" id="VDP80645.1"/>
    </source>
</evidence>
<dbReference type="Proteomes" id="UP000279833">
    <property type="component" value="Unassembled WGS sequence"/>
</dbReference>
<reference evidence="1 2" key="2">
    <citation type="submission" date="2018-11" db="EMBL/GenBank/DDBJ databases">
        <authorList>
            <consortium name="Pathogen Informatics"/>
        </authorList>
    </citation>
    <scope>NUCLEOTIDE SEQUENCE [LARGE SCALE GENOMIC DNA]</scope>
    <source>
        <strain evidence="1">Dakar</strain>
        <strain evidence="2">Dakar, Senegal</strain>
    </source>
</reference>
<evidence type="ECO:0000313" key="2">
    <source>
        <dbReference type="Proteomes" id="UP000279833"/>
    </source>
</evidence>
<reference evidence="3" key="1">
    <citation type="submission" date="2016-06" db="UniProtKB">
        <authorList>
            <consortium name="WormBaseParasite"/>
        </authorList>
    </citation>
    <scope>IDENTIFICATION</scope>
</reference>
<dbReference type="Gene3D" id="1.25.40.10">
    <property type="entry name" value="Tetratricopeptide repeat domain"/>
    <property type="match status" value="1"/>
</dbReference>
<dbReference type="WBParaSite" id="SCUD_0002289401-mRNA-1">
    <property type="protein sequence ID" value="SCUD_0002289401-mRNA-1"/>
    <property type="gene ID" value="SCUD_0002289401"/>
</dbReference>
<dbReference type="InterPro" id="IPR011990">
    <property type="entry name" value="TPR-like_helical_dom_sf"/>
</dbReference>
<accession>A0A183L6C3</accession>
<dbReference type="AlphaFoldDB" id="A0A183L6C3"/>
<sequence length="74" mass="8126">EKSEAELTPETPLEAALALKLKGNKFFKGGQYSQAISLYDEGLKKCPLDAVQVSTTCVAHMYSVPLCTNIYMLK</sequence>
<dbReference type="SUPFAM" id="SSF48452">
    <property type="entry name" value="TPR-like"/>
    <property type="match status" value="1"/>
</dbReference>
<protein>
    <submittedName>
        <fullName evidence="3">TPR_REGION domain-containing protein</fullName>
    </submittedName>
</protein>
<dbReference type="EMBL" id="UZAK01051147">
    <property type="protein sequence ID" value="VDP80645.1"/>
    <property type="molecule type" value="Genomic_DNA"/>
</dbReference>
<keyword evidence="2" id="KW-1185">Reference proteome</keyword>
<proteinExistence type="predicted"/>
<organism evidence="3">
    <name type="scientific">Schistosoma curassoni</name>
    <dbReference type="NCBI Taxonomy" id="6186"/>
    <lineage>
        <taxon>Eukaryota</taxon>
        <taxon>Metazoa</taxon>
        <taxon>Spiralia</taxon>
        <taxon>Lophotrochozoa</taxon>
        <taxon>Platyhelminthes</taxon>
        <taxon>Trematoda</taxon>
        <taxon>Digenea</taxon>
        <taxon>Strigeidida</taxon>
        <taxon>Schistosomatoidea</taxon>
        <taxon>Schistosomatidae</taxon>
        <taxon>Schistosoma</taxon>
    </lineage>
</organism>
<evidence type="ECO:0000313" key="3">
    <source>
        <dbReference type="WBParaSite" id="SCUD_0002289401-mRNA-1"/>
    </source>
</evidence>
<dbReference type="STRING" id="6186.A0A183L6C3"/>
<name>A0A183L6C3_9TREM</name>